<dbReference type="InterPro" id="IPR052244">
    <property type="entry name" value="Choline_transporter"/>
</dbReference>
<evidence type="ECO:0000256" key="13">
    <source>
        <dbReference type="RuleBase" id="RU362091"/>
    </source>
</evidence>
<feature type="transmembrane region" description="Helical" evidence="14">
    <location>
        <begin position="318"/>
        <end position="340"/>
    </location>
</feature>
<feature type="transmembrane region" description="Helical" evidence="14">
    <location>
        <begin position="345"/>
        <end position="362"/>
    </location>
</feature>
<comment type="caution">
    <text evidence="15">The sequence shown here is derived from an EMBL/GenBank/DDBJ whole genome shotgun (WGS) entry which is preliminary data.</text>
</comment>
<dbReference type="AlphaFoldDB" id="V8NMR6"/>
<evidence type="ECO:0000256" key="6">
    <source>
        <dbReference type="ARBA" id="ARBA00022979"/>
    </source>
</evidence>
<evidence type="ECO:0000256" key="5">
    <source>
        <dbReference type="ARBA" id="ARBA00022847"/>
    </source>
</evidence>
<keyword evidence="8" id="KW-0915">Sodium</keyword>
<keyword evidence="3" id="KW-0813">Transport</keyword>
<dbReference type="EMBL" id="AZIM01002978">
    <property type="protein sequence ID" value="ETE62953.1"/>
    <property type="molecule type" value="Genomic_DNA"/>
</dbReference>
<feature type="transmembrane region" description="Helical" evidence="14">
    <location>
        <begin position="6"/>
        <end position="26"/>
    </location>
</feature>
<sequence length="447" mass="49275">MALNISGLVALLLFYALTLAIGIWASRKTRQKEHQKPSEVAMVGGRNMNFCIGLFTATGGFFFVNPMRMRNYVTLMDPIQEMYGNVMSCLLFIPPLIADIFWFAAVLASLGATMKVILDIQGYVAIILSACTVILYTLLGGLYSVAYTDVIQLIFISFSLVLGAIPWQTYFQRVLAASSHKEARLISYFSGLGCFIMAIPSVLIGAVAASTDWNQTDYGLPTPYERNESALILPLVLQHLCPMYISVGGLGAIAAAVMSSGDSALLSAGSMFAHNIYRKIFRRKATEKEVLWAMRISMVVFGIISALLAFYSSSIYDLWFLSGELVYTLLFPHLCCALFLPSTNTYGSVVGFFLGFLLRLLAGEPSLKIPPVICYPGCSVVEGIYVQLFPFKMVTMLVTLLIIFSTSHLASFMFKRGILPAEWDVCQVIMDARVPVPSSWGERQMDC</sequence>
<dbReference type="Proteomes" id="UP000018936">
    <property type="component" value="Unassembled WGS sequence"/>
</dbReference>
<evidence type="ECO:0000256" key="14">
    <source>
        <dbReference type="SAM" id="Phobius"/>
    </source>
</evidence>
<name>V8NMR6_OPHHA</name>
<feature type="transmembrane region" description="Helical" evidence="14">
    <location>
        <begin position="145"/>
        <end position="165"/>
    </location>
</feature>
<keyword evidence="10 14" id="KW-0472">Membrane</keyword>
<gene>
    <name evidence="15" type="primary">CHT1</name>
    <name evidence="15" type="ORF">L345_11283</name>
</gene>
<keyword evidence="11" id="KW-0325">Glycoprotein</keyword>
<dbReference type="Gene3D" id="1.20.1730.10">
    <property type="entry name" value="Sodium/glucose cotransporter"/>
    <property type="match status" value="1"/>
</dbReference>
<proteinExistence type="inferred from homology"/>
<evidence type="ECO:0000256" key="1">
    <source>
        <dbReference type="ARBA" id="ARBA00004141"/>
    </source>
</evidence>
<evidence type="ECO:0000313" key="16">
    <source>
        <dbReference type="Proteomes" id="UP000018936"/>
    </source>
</evidence>
<accession>V8NMR6</accession>
<feature type="transmembrane region" description="Helical" evidence="14">
    <location>
        <begin position="47"/>
        <end position="64"/>
    </location>
</feature>
<dbReference type="InterPro" id="IPR038377">
    <property type="entry name" value="Na/Glc_symporter_sf"/>
</dbReference>
<dbReference type="GO" id="GO:0005886">
    <property type="term" value="C:plasma membrane"/>
    <property type="evidence" value="ECO:0007669"/>
    <property type="project" value="TreeGrafter"/>
</dbReference>
<feature type="non-terminal residue" evidence="15">
    <location>
        <position position="1"/>
    </location>
</feature>
<keyword evidence="16" id="KW-1185">Reference proteome</keyword>
<comment type="similarity">
    <text evidence="2 13">Belongs to the sodium:solute symporter (SSF) (TC 2.A.21) family.</text>
</comment>
<evidence type="ECO:0000256" key="3">
    <source>
        <dbReference type="ARBA" id="ARBA00022448"/>
    </source>
</evidence>
<dbReference type="GO" id="GO:0005307">
    <property type="term" value="F:choline:sodium symporter activity"/>
    <property type="evidence" value="ECO:0007669"/>
    <property type="project" value="TreeGrafter"/>
</dbReference>
<evidence type="ECO:0000256" key="12">
    <source>
        <dbReference type="ARBA" id="ARBA00023201"/>
    </source>
</evidence>
<protein>
    <submittedName>
        <fullName evidence="15">High-affinity choline transporter 1</fullName>
    </submittedName>
</protein>
<evidence type="ECO:0000256" key="9">
    <source>
        <dbReference type="ARBA" id="ARBA00023065"/>
    </source>
</evidence>
<keyword evidence="6" id="KW-0530">Neurotransmitter biosynthesis</keyword>
<keyword evidence="4 14" id="KW-0812">Transmembrane</keyword>
<evidence type="ECO:0000256" key="11">
    <source>
        <dbReference type="ARBA" id="ARBA00023180"/>
    </source>
</evidence>
<evidence type="ECO:0000256" key="10">
    <source>
        <dbReference type="ARBA" id="ARBA00023136"/>
    </source>
</evidence>
<feature type="transmembrane region" description="Helical" evidence="14">
    <location>
        <begin position="84"/>
        <end position="108"/>
    </location>
</feature>
<feature type="transmembrane region" description="Helical" evidence="14">
    <location>
        <begin position="243"/>
        <end position="269"/>
    </location>
</feature>
<dbReference type="GO" id="GO:0008292">
    <property type="term" value="P:acetylcholine biosynthetic process"/>
    <property type="evidence" value="ECO:0007669"/>
    <property type="project" value="TreeGrafter"/>
</dbReference>
<feature type="transmembrane region" description="Helical" evidence="14">
    <location>
        <begin position="393"/>
        <end position="414"/>
    </location>
</feature>
<evidence type="ECO:0000256" key="4">
    <source>
        <dbReference type="ARBA" id="ARBA00022692"/>
    </source>
</evidence>
<evidence type="ECO:0000256" key="7">
    <source>
        <dbReference type="ARBA" id="ARBA00022989"/>
    </source>
</evidence>
<dbReference type="Pfam" id="PF00474">
    <property type="entry name" value="SSF"/>
    <property type="match status" value="2"/>
</dbReference>
<keyword evidence="7 14" id="KW-1133">Transmembrane helix</keyword>
<dbReference type="PANTHER" id="PTHR45897:SF5">
    <property type="entry name" value="HIGH AFFINITY CHOLINE TRANSPORTER 1"/>
    <property type="match status" value="1"/>
</dbReference>
<dbReference type="OrthoDB" id="546820at2759"/>
<evidence type="ECO:0000256" key="8">
    <source>
        <dbReference type="ARBA" id="ARBA00023053"/>
    </source>
</evidence>
<dbReference type="CDD" id="cd11474">
    <property type="entry name" value="SLC5sbd_CHT"/>
    <property type="match status" value="1"/>
</dbReference>
<dbReference type="InterPro" id="IPR001734">
    <property type="entry name" value="Na/solute_symporter"/>
</dbReference>
<organism evidence="15 16">
    <name type="scientific">Ophiophagus hannah</name>
    <name type="common">King cobra</name>
    <name type="synonym">Naja hannah</name>
    <dbReference type="NCBI Taxonomy" id="8665"/>
    <lineage>
        <taxon>Eukaryota</taxon>
        <taxon>Metazoa</taxon>
        <taxon>Chordata</taxon>
        <taxon>Craniata</taxon>
        <taxon>Vertebrata</taxon>
        <taxon>Euteleostomi</taxon>
        <taxon>Lepidosauria</taxon>
        <taxon>Squamata</taxon>
        <taxon>Bifurcata</taxon>
        <taxon>Unidentata</taxon>
        <taxon>Episquamata</taxon>
        <taxon>Toxicofera</taxon>
        <taxon>Serpentes</taxon>
        <taxon>Colubroidea</taxon>
        <taxon>Elapidae</taxon>
        <taxon>Elapinae</taxon>
        <taxon>Ophiophagus</taxon>
    </lineage>
</organism>
<dbReference type="PANTHER" id="PTHR45897">
    <property type="entry name" value="HIGH-AFFINITY CHOLINE TRANSPORTER 1"/>
    <property type="match status" value="1"/>
</dbReference>
<reference evidence="15 16" key="1">
    <citation type="journal article" date="2013" name="Proc. Natl. Acad. Sci. U.S.A.">
        <title>The king cobra genome reveals dynamic gene evolution and adaptation in the snake venom system.</title>
        <authorList>
            <person name="Vonk F.J."/>
            <person name="Casewell N.R."/>
            <person name="Henkel C.V."/>
            <person name="Heimberg A.M."/>
            <person name="Jansen H.J."/>
            <person name="McCleary R.J."/>
            <person name="Kerkkamp H.M."/>
            <person name="Vos R.A."/>
            <person name="Guerreiro I."/>
            <person name="Calvete J.J."/>
            <person name="Wuster W."/>
            <person name="Woods A.E."/>
            <person name="Logan J.M."/>
            <person name="Harrison R.A."/>
            <person name="Castoe T.A."/>
            <person name="de Koning A.P."/>
            <person name="Pollock D.D."/>
            <person name="Yandell M."/>
            <person name="Calderon D."/>
            <person name="Renjifo C."/>
            <person name="Currier R.B."/>
            <person name="Salgado D."/>
            <person name="Pla D."/>
            <person name="Sanz L."/>
            <person name="Hyder A.S."/>
            <person name="Ribeiro J.M."/>
            <person name="Arntzen J.W."/>
            <person name="van den Thillart G.E."/>
            <person name="Boetzer M."/>
            <person name="Pirovano W."/>
            <person name="Dirks R.P."/>
            <person name="Spaink H.P."/>
            <person name="Duboule D."/>
            <person name="McGlinn E."/>
            <person name="Kini R.M."/>
            <person name="Richardson M.K."/>
        </authorList>
    </citation>
    <scope>NUCLEOTIDE SEQUENCE</scope>
    <source>
        <tissue evidence="15">Blood</tissue>
    </source>
</reference>
<dbReference type="PROSITE" id="PS50283">
    <property type="entry name" value="NA_SOLUT_SYMP_3"/>
    <property type="match status" value="1"/>
</dbReference>
<evidence type="ECO:0000313" key="15">
    <source>
        <dbReference type="EMBL" id="ETE62953.1"/>
    </source>
</evidence>
<feature type="transmembrane region" description="Helical" evidence="14">
    <location>
        <begin position="185"/>
        <end position="209"/>
    </location>
</feature>
<evidence type="ECO:0000256" key="2">
    <source>
        <dbReference type="ARBA" id="ARBA00006434"/>
    </source>
</evidence>
<keyword evidence="5" id="KW-0769">Symport</keyword>
<comment type="subcellular location">
    <subcellularLocation>
        <location evidence="1">Membrane</location>
        <topology evidence="1">Multi-pass membrane protein</topology>
    </subcellularLocation>
</comment>
<keyword evidence="9" id="KW-0406">Ion transport</keyword>
<feature type="transmembrane region" description="Helical" evidence="14">
    <location>
        <begin position="120"/>
        <end position="139"/>
    </location>
</feature>
<keyword evidence="12" id="KW-0739">Sodium transport</keyword>
<feature type="transmembrane region" description="Helical" evidence="14">
    <location>
        <begin position="290"/>
        <end position="312"/>
    </location>
</feature>